<proteinExistence type="predicted"/>
<gene>
    <name evidence="2" type="ORF">PR001_g8559</name>
    <name evidence="1" type="ORF">PR002_g8881</name>
    <name evidence="3" type="ORF">PR003_g9140</name>
</gene>
<reference evidence="4 6" key="1">
    <citation type="submission" date="2018-09" db="EMBL/GenBank/DDBJ databases">
        <title>Genomic investigation of the strawberry pathogen Phytophthora fragariae indicates pathogenicity is determined by transcriptional variation in three key races.</title>
        <authorList>
            <person name="Adams T.M."/>
            <person name="Armitage A.D."/>
            <person name="Sobczyk M.K."/>
            <person name="Bates H.J."/>
            <person name="Dunwell J.M."/>
            <person name="Nellist C.F."/>
            <person name="Harrison R.J."/>
        </authorList>
    </citation>
    <scope>NUCLEOTIDE SEQUENCE [LARGE SCALE GENOMIC DNA]</scope>
    <source>
        <strain evidence="2 4">SCRP249</strain>
        <strain evidence="1 6">SCRP324</strain>
        <strain evidence="3 5">SCRP333</strain>
    </source>
</reference>
<dbReference type="EMBL" id="QXFT01000468">
    <property type="protein sequence ID" value="KAE9343114.1"/>
    <property type="molecule type" value="Genomic_DNA"/>
</dbReference>
<accession>A0A6A3MK11</accession>
<dbReference type="OrthoDB" id="654211at2759"/>
<evidence type="ECO:0000313" key="5">
    <source>
        <dbReference type="Proteomes" id="UP000434957"/>
    </source>
</evidence>
<evidence type="ECO:0000313" key="4">
    <source>
        <dbReference type="Proteomes" id="UP000429607"/>
    </source>
</evidence>
<dbReference type="Proteomes" id="UP000434957">
    <property type="component" value="Unassembled WGS sequence"/>
</dbReference>
<evidence type="ECO:0000313" key="3">
    <source>
        <dbReference type="EMBL" id="KAE9343114.1"/>
    </source>
</evidence>
<comment type="caution">
    <text evidence="1">The sequence shown here is derived from an EMBL/GenBank/DDBJ whole genome shotgun (WGS) entry which is preliminary data.</text>
</comment>
<dbReference type="EMBL" id="QXFU01000459">
    <property type="protein sequence ID" value="KAE9033045.1"/>
    <property type="molecule type" value="Genomic_DNA"/>
</dbReference>
<evidence type="ECO:0000313" key="1">
    <source>
        <dbReference type="EMBL" id="KAE9033045.1"/>
    </source>
</evidence>
<protein>
    <submittedName>
        <fullName evidence="1">Uncharacterized protein</fullName>
    </submittedName>
</protein>
<dbReference type="AlphaFoldDB" id="A0A6A3MK11"/>
<evidence type="ECO:0000313" key="6">
    <source>
        <dbReference type="Proteomes" id="UP000435112"/>
    </source>
</evidence>
<name>A0A6A3MK11_9STRA</name>
<keyword evidence="5" id="KW-1185">Reference proteome</keyword>
<evidence type="ECO:0000313" key="2">
    <source>
        <dbReference type="EMBL" id="KAE9037026.1"/>
    </source>
</evidence>
<dbReference type="Proteomes" id="UP000435112">
    <property type="component" value="Unassembled WGS sequence"/>
</dbReference>
<organism evidence="1 6">
    <name type="scientific">Phytophthora rubi</name>
    <dbReference type="NCBI Taxonomy" id="129364"/>
    <lineage>
        <taxon>Eukaryota</taxon>
        <taxon>Sar</taxon>
        <taxon>Stramenopiles</taxon>
        <taxon>Oomycota</taxon>
        <taxon>Peronosporomycetes</taxon>
        <taxon>Peronosporales</taxon>
        <taxon>Peronosporaceae</taxon>
        <taxon>Phytophthora</taxon>
    </lineage>
</organism>
<dbReference type="EMBL" id="QXFV01000456">
    <property type="protein sequence ID" value="KAE9037026.1"/>
    <property type="molecule type" value="Genomic_DNA"/>
</dbReference>
<sequence>MVDALTEIFDEAVVQPDEQPEDGTISILDDMVNFHVSHMS</sequence>
<dbReference type="Proteomes" id="UP000429607">
    <property type="component" value="Unassembled WGS sequence"/>
</dbReference>